<evidence type="ECO:0000313" key="3">
    <source>
        <dbReference type="Proteomes" id="UP000028521"/>
    </source>
</evidence>
<keyword evidence="3" id="KW-1185">Reference proteome</keyword>
<dbReference type="EMBL" id="JPFK01000005">
    <property type="protein sequence ID" value="KFB01173.1"/>
    <property type="molecule type" value="Genomic_DNA"/>
</dbReference>
<comment type="caution">
    <text evidence="2">The sequence shown here is derived from an EMBL/GenBank/DDBJ whole genome shotgun (WGS) entry which is preliminary data.</text>
</comment>
<feature type="domain" description="N-acetyltransferase" evidence="1">
    <location>
        <begin position="13"/>
        <end position="151"/>
    </location>
</feature>
<dbReference type="Proteomes" id="UP000028521">
    <property type="component" value="Unassembled WGS sequence"/>
</dbReference>
<dbReference type="GO" id="GO:1990189">
    <property type="term" value="F:protein N-terminal-serine acetyltransferase activity"/>
    <property type="evidence" value="ECO:0007669"/>
    <property type="project" value="TreeGrafter"/>
</dbReference>
<accession>A0A084TKD7</accession>
<evidence type="ECO:0000259" key="1">
    <source>
        <dbReference type="Pfam" id="PF13302"/>
    </source>
</evidence>
<dbReference type="OrthoDB" id="883856at2"/>
<reference evidence="3" key="2">
    <citation type="submission" date="2014-07" db="EMBL/GenBank/DDBJ databases">
        <title>Genome sequence of Mangrovimonas yunxiaonensis.</title>
        <authorList>
            <person name="Li Y."/>
            <person name="Zheng T."/>
        </authorList>
    </citation>
    <scope>NUCLEOTIDE SEQUENCE [LARGE SCALE GENOMIC DNA]</scope>
    <source>
        <strain evidence="3">LY01</strain>
    </source>
</reference>
<dbReference type="GO" id="GO:0005737">
    <property type="term" value="C:cytoplasm"/>
    <property type="evidence" value="ECO:0007669"/>
    <property type="project" value="TreeGrafter"/>
</dbReference>
<name>A0A084TKD7_9FLAO</name>
<dbReference type="Pfam" id="PF13302">
    <property type="entry name" value="Acetyltransf_3"/>
    <property type="match status" value="1"/>
</dbReference>
<reference evidence="2 3" key="1">
    <citation type="journal article" date="2014" name="Genome Announc.">
        <title>Draft Genome Sequence of the Algicidal Bacterium Mangrovimonas yunxiaonensis Strain LY01.</title>
        <authorList>
            <person name="Li Y."/>
            <person name="Zhu H."/>
            <person name="Li C."/>
            <person name="Zhang H."/>
            <person name="Chen Z."/>
            <person name="Zheng W."/>
            <person name="Xu H."/>
            <person name="Zheng T."/>
        </authorList>
    </citation>
    <scope>NUCLEOTIDE SEQUENCE [LARGE SCALE GENOMIC DNA]</scope>
    <source>
        <strain evidence="2 3">LY01</strain>
    </source>
</reference>
<evidence type="ECO:0000313" key="2">
    <source>
        <dbReference type="EMBL" id="KFB01173.1"/>
    </source>
</evidence>
<dbReference type="GO" id="GO:0008999">
    <property type="term" value="F:protein-N-terminal-alanine acetyltransferase activity"/>
    <property type="evidence" value="ECO:0007669"/>
    <property type="project" value="TreeGrafter"/>
</dbReference>
<organism evidence="2 3">
    <name type="scientific">Mangrovimonas yunxiaonensis</name>
    <dbReference type="NCBI Taxonomy" id="1197477"/>
    <lineage>
        <taxon>Bacteria</taxon>
        <taxon>Pseudomonadati</taxon>
        <taxon>Bacteroidota</taxon>
        <taxon>Flavobacteriia</taxon>
        <taxon>Flavobacteriales</taxon>
        <taxon>Flavobacteriaceae</taxon>
        <taxon>Mangrovimonas</taxon>
    </lineage>
</organism>
<dbReference type="InterPro" id="IPR051908">
    <property type="entry name" value="Ribosomal_N-acetyltransferase"/>
</dbReference>
<dbReference type="RefSeq" id="WP_036119970.1">
    <property type="nucleotide sequence ID" value="NZ_BMET01000001.1"/>
</dbReference>
<keyword evidence="2" id="KW-0808">Transferase</keyword>
<protein>
    <submittedName>
        <fullName evidence="2">Acetyltransferase</fullName>
    </submittedName>
</protein>
<dbReference type="Gene3D" id="3.40.630.30">
    <property type="match status" value="1"/>
</dbReference>
<gene>
    <name evidence="2" type="ORF">IA57_04895</name>
</gene>
<dbReference type="PANTHER" id="PTHR43441">
    <property type="entry name" value="RIBOSOMAL-PROTEIN-SERINE ACETYLTRANSFERASE"/>
    <property type="match status" value="1"/>
</dbReference>
<dbReference type="STRING" id="1197477.IA57_04895"/>
<dbReference type="AlphaFoldDB" id="A0A084TKD7"/>
<dbReference type="eggNOG" id="COG1670">
    <property type="taxonomic scope" value="Bacteria"/>
</dbReference>
<dbReference type="SUPFAM" id="SSF55729">
    <property type="entry name" value="Acyl-CoA N-acyltransferases (Nat)"/>
    <property type="match status" value="1"/>
</dbReference>
<proteinExistence type="predicted"/>
<sequence>MHLINETFYIDTLKPVDAMSLNQLMIRNARNFQQFLPKTLAQNLSKEASENYINHKAEALNNKLEYTFAIKEKDTHKVAGLVILKNINWANKQGEFAYCLGQEYSGNGWMSKSIKAAKHYAFSKLGLESLQILIHKSNTKSINVAKRAGFVWKATLKQEFISEKQEWDMELFEIENN</sequence>
<dbReference type="InterPro" id="IPR000182">
    <property type="entry name" value="GNAT_dom"/>
</dbReference>
<dbReference type="InterPro" id="IPR016181">
    <property type="entry name" value="Acyl_CoA_acyltransferase"/>
</dbReference>
<dbReference type="PANTHER" id="PTHR43441:SF2">
    <property type="entry name" value="FAMILY ACETYLTRANSFERASE, PUTATIVE (AFU_ORTHOLOGUE AFUA_7G00850)-RELATED"/>
    <property type="match status" value="1"/>
</dbReference>